<dbReference type="EMBL" id="JAEPRD010000004">
    <property type="protein sequence ID" value="KAG2213023.1"/>
    <property type="molecule type" value="Genomic_DNA"/>
</dbReference>
<accession>A0A8H7VDZ9</accession>
<dbReference type="Proteomes" id="UP000603453">
    <property type="component" value="Unassembled WGS sequence"/>
</dbReference>
<evidence type="ECO:0000256" key="1">
    <source>
        <dbReference type="SAM" id="MobiDB-lite"/>
    </source>
</evidence>
<evidence type="ECO:0000259" key="2">
    <source>
        <dbReference type="PROSITE" id="PS50053"/>
    </source>
</evidence>
<organism evidence="3 4">
    <name type="scientific">Mucor saturninus</name>
    <dbReference type="NCBI Taxonomy" id="64648"/>
    <lineage>
        <taxon>Eukaryota</taxon>
        <taxon>Fungi</taxon>
        <taxon>Fungi incertae sedis</taxon>
        <taxon>Mucoromycota</taxon>
        <taxon>Mucoromycotina</taxon>
        <taxon>Mucoromycetes</taxon>
        <taxon>Mucorales</taxon>
        <taxon>Mucorineae</taxon>
        <taxon>Mucoraceae</taxon>
        <taxon>Mucor</taxon>
    </lineage>
</organism>
<dbReference type="GO" id="GO:0031593">
    <property type="term" value="F:polyubiquitin modification-dependent protein binding"/>
    <property type="evidence" value="ECO:0007669"/>
    <property type="project" value="TreeGrafter"/>
</dbReference>
<keyword evidence="4" id="KW-1185">Reference proteome</keyword>
<dbReference type="Pfam" id="PF00240">
    <property type="entry name" value="ubiquitin"/>
    <property type="match status" value="1"/>
</dbReference>
<reference evidence="3" key="1">
    <citation type="submission" date="2020-12" db="EMBL/GenBank/DDBJ databases">
        <title>Metabolic potential, ecology and presence of endohyphal bacteria is reflected in genomic diversity of Mucoromycotina.</title>
        <authorList>
            <person name="Muszewska A."/>
            <person name="Okrasinska A."/>
            <person name="Steczkiewicz K."/>
            <person name="Drgas O."/>
            <person name="Orlowska M."/>
            <person name="Perlinska-Lenart U."/>
            <person name="Aleksandrzak-Piekarczyk T."/>
            <person name="Szatraj K."/>
            <person name="Zielenkiewicz U."/>
            <person name="Pilsyk S."/>
            <person name="Malc E."/>
            <person name="Mieczkowski P."/>
            <person name="Kruszewska J.S."/>
            <person name="Biernat P."/>
            <person name="Pawlowska J."/>
        </authorList>
    </citation>
    <scope>NUCLEOTIDE SEQUENCE</scope>
    <source>
        <strain evidence="3">WA0000017839</strain>
    </source>
</reference>
<feature type="compositionally biased region" description="Low complexity" evidence="1">
    <location>
        <begin position="311"/>
        <end position="323"/>
    </location>
</feature>
<feature type="region of interest" description="Disordered" evidence="1">
    <location>
        <begin position="81"/>
        <end position="100"/>
    </location>
</feature>
<dbReference type="PANTHER" id="PTHR10677">
    <property type="entry name" value="UBIQUILIN"/>
    <property type="match status" value="1"/>
</dbReference>
<feature type="compositionally biased region" description="Pro residues" evidence="1">
    <location>
        <begin position="333"/>
        <end position="342"/>
    </location>
</feature>
<proteinExistence type="predicted"/>
<dbReference type="GO" id="GO:0005829">
    <property type="term" value="C:cytosol"/>
    <property type="evidence" value="ECO:0007669"/>
    <property type="project" value="TreeGrafter"/>
</dbReference>
<evidence type="ECO:0000313" key="4">
    <source>
        <dbReference type="Proteomes" id="UP000603453"/>
    </source>
</evidence>
<dbReference type="InterPro" id="IPR000626">
    <property type="entry name" value="Ubiquitin-like_dom"/>
</dbReference>
<dbReference type="InterPro" id="IPR015496">
    <property type="entry name" value="Ubiquilin"/>
</dbReference>
<evidence type="ECO:0000313" key="3">
    <source>
        <dbReference type="EMBL" id="KAG2213023.1"/>
    </source>
</evidence>
<dbReference type="PROSITE" id="PS50053">
    <property type="entry name" value="UBIQUITIN_2"/>
    <property type="match status" value="1"/>
</dbReference>
<dbReference type="InterPro" id="IPR029071">
    <property type="entry name" value="Ubiquitin-like_domsf"/>
</dbReference>
<dbReference type="SMART" id="SM00213">
    <property type="entry name" value="UBQ"/>
    <property type="match status" value="1"/>
</dbReference>
<feature type="domain" description="Ubiquitin-like" evidence="2">
    <location>
        <begin position="4"/>
        <end position="79"/>
    </location>
</feature>
<feature type="region of interest" description="Disordered" evidence="1">
    <location>
        <begin position="310"/>
        <end position="377"/>
    </location>
</feature>
<comment type="caution">
    <text evidence="3">The sequence shown here is derived from an EMBL/GenBank/DDBJ whole genome shotgun (WGS) entry which is preliminary data.</text>
</comment>
<name>A0A8H7VDZ9_9FUNG</name>
<dbReference type="PANTHER" id="PTHR10677:SF3">
    <property type="entry name" value="FI07626P-RELATED"/>
    <property type="match status" value="1"/>
</dbReference>
<sequence length="377" mass="41565">MDVIALSIKSLEQQTKSVTLPRSASVLELKQKIQLEFDIDGTRQRLIFQGKVLRDGKNLSDYDNLDDGKVIHLVVRPIGVAHNPENDEPSRNSQRRTSTRHEGYAVITLDATLSDLEDGNSLMSTIMNSLLPQGGDTSPRLGRATGLLHALRAARTESSRRRAPPIDLMEDARTSSITLPVPSSVEMRLSRTMSYIREIRTLLNTPIVESDTTNRSTRHASIGAIRESRELLRQEENHAGQVGLVVEELADLMYLLIPWLREMGHSLRTEENGRTSSQQLAHVLRTARIVQILSLIHHFLGSVLATAELQPSPSTTATSATTTNVPETWSPIQRPPPPPPPSTGSSSSSPASSSKRKQSEDPSSSSSSQQQQKKTRE</sequence>
<feature type="compositionally biased region" description="Low complexity" evidence="1">
    <location>
        <begin position="343"/>
        <end position="353"/>
    </location>
</feature>
<dbReference type="OrthoDB" id="419317at2759"/>
<dbReference type="GO" id="GO:0006511">
    <property type="term" value="P:ubiquitin-dependent protein catabolic process"/>
    <property type="evidence" value="ECO:0007669"/>
    <property type="project" value="TreeGrafter"/>
</dbReference>
<dbReference type="Gene3D" id="3.10.20.90">
    <property type="entry name" value="Phosphatidylinositol 3-kinase Catalytic Subunit, Chain A, domain 1"/>
    <property type="match status" value="1"/>
</dbReference>
<dbReference type="AlphaFoldDB" id="A0A8H7VDZ9"/>
<protein>
    <recommendedName>
        <fullName evidence="2">Ubiquitin-like domain-containing protein</fullName>
    </recommendedName>
</protein>
<dbReference type="SUPFAM" id="SSF54236">
    <property type="entry name" value="Ubiquitin-like"/>
    <property type="match status" value="1"/>
</dbReference>
<feature type="compositionally biased region" description="Low complexity" evidence="1">
    <location>
        <begin position="361"/>
        <end position="377"/>
    </location>
</feature>
<gene>
    <name evidence="3" type="ORF">INT47_011172</name>
</gene>